<dbReference type="InterPro" id="IPR017853">
    <property type="entry name" value="GH"/>
</dbReference>
<dbReference type="InterPro" id="IPR011583">
    <property type="entry name" value="Chitinase_II/V-like_cat"/>
</dbReference>
<organism evidence="2 3">
    <name type="scientific">Desulfosporosinus acidiphilus (strain DSM 22704 / JCM 16185 / SJ4)</name>
    <dbReference type="NCBI Taxonomy" id="646529"/>
    <lineage>
        <taxon>Bacteria</taxon>
        <taxon>Bacillati</taxon>
        <taxon>Bacillota</taxon>
        <taxon>Clostridia</taxon>
        <taxon>Eubacteriales</taxon>
        <taxon>Desulfitobacteriaceae</taxon>
        <taxon>Desulfosporosinus</taxon>
    </lineage>
</organism>
<accession>I4DBU7</accession>
<evidence type="ECO:0000313" key="3">
    <source>
        <dbReference type="Proteomes" id="UP000002892"/>
    </source>
</evidence>
<evidence type="ECO:0000313" key="2">
    <source>
        <dbReference type="EMBL" id="AFM43271.1"/>
    </source>
</evidence>
<dbReference type="GO" id="GO:0016787">
    <property type="term" value="F:hydrolase activity"/>
    <property type="evidence" value="ECO:0007669"/>
    <property type="project" value="UniProtKB-KW"/>
</dbReference>
<reference evidence="2 3" key="1">
    <citation type="journal article" date="2012" name="J. Bacteriol.">
        <title>Complete genome sequences of Desulfosporosinus orientis DSM765T, Desulfosporosinus youngiae DSM17734T, Desulfosporosinus meridiei DSM13257T, and Desulfosporosinus acidiphilus DSM22704T.</title>
        <authorList>
            <person name="Pester M."/>
            <person name="Brambilla E."/>
            <person name="Alazard D."/>
            <person name="Rattei T."/>
            <person name="Weinmaier T."/>
            <person name="Han J."/>
            <person name="Lucas S."/>
            <person name="Lapidus A."/>
            <person name="Cheng J.F."/>
            <person name="Goodwin L."/>
            <person name="Pitluck S."/>
            <person name="Peters L."/>
            <person name="Ovchinnikova G."/>
            <person name="Teshima H."/>
            <person name="Detter J.C."/>
            <person name="Han C.S."/>
            <person name="Tapia R."/>
            <person name="Land M.L."/>
            <person name="Hauser L."/>
            <person name="Kyrpides N.C."/>
            <person name="Ivanova N.N."/>
            <person name="Pagani I."/>
            <person name="Huntmann M."/>
            <person name="Wei C.L."/>
            <person name="Davenport K.W."/>
            <person name="Daligault H."/>
            <person name="Chain P.S."/>
            <person name="Chen A."/>
            <person name="Mavromatis K."/>
            <person name="Markowitz V."/>
            <person name="Szeto E."/>
            <person name="Mikhailova N."/>
            <person name="Pati A."/>
            <person name="Wagner M."/>
            <person name="Woyke T."/>
            <person name="Ollivier B."/>
            <person name="Klenk H.P."/>
            <person name="Spring S."/>
            <person name="Loy A."/>
        </authorList>
    </citation>
    <scope>NUCLEOTIDE SEQUENCE [LARGE SCALE GENOMIC DNA]</scope>
    <source>
        <strain evidence="3">DSM 22704 / JCM 16185 / SJ4</strain>
    </source>
</reference>
<name>I4DBU7_DESAJ</name>
<dbReference type="GO" id="GO:0005975">
    <property type="term" value="P:carbohydrate metabolic process"/>
    <property type="evidence" value="ECO:0007669"/>
    <property type="project" value="InterPro"/>
</dbReference>
<dbReference type="PANTHER" id="PTHR30032">
    <property type="entry name" value="N-ACETYLMURAMOYL-L-ALANINE AMIDASE-RELATED"/>
    <property type="match status" value="1"/>
</dbReference>
<dbReference type="Pfam" id="PF04122">
    <property type="entry name" value="CW_binding_2"/>
    <property type="match status" value="3"/>
</dbReference>
<dbReference type="Gene3D" id="3.10.50.10">
    <property type="match status" value="1"/>
</dbReference>
<dbReference type="SUPFAM" id="SSF51445">
    <property type="entry name" value="(Trans)glycosidases"/>
    <property type="match status" value="1"/>
</dbReference>
<dbReference type="Gene3D" id="3.40.50.12090">
    <property type="match status" value="2"/>
</dbReference>
<dbReference type="PROSITE" id="PS51910">
    <property type="entry name" value="GH18_2"/>
    <property type="match status" value="1"/>
</dbReference>
<dbReference type="eggNOG" id="COG2247">
    <property type="taxonomic scope" value="Bacteria"/>
</dbReference>
<dbReference type="KEGG" id="dai:Desaci_4428"/>
<evidence type="ECO:0000259" key="1">
    <source>
        <dbReference type="PROSITE" id="PS51910"/>
    </source>
</evidence>
<keyword evidence="3" id="KW-1185">Reference proteome</keyword>
<dbReference type="STRING" id="646529.Desaci_4428"/>
<dbReference type="Pfam" id="PF00704">
    <property type="entry name" value="Glyco_hydro_18"/>
    <property type="match status" value="1"/>
</dbReference>
<dbReference type="InterPro" id="IPR001223">
    <property type="entry name" value="Glyco_hydro18_cat"/>
</dbReference>
<dbReference type="InterPro" id="IPR029070">
    <property type="entry name" value="Chitinase_insertion_sf"/>
</dbReference>
<dbReference type="PANTHER" id="PTHR30032:SF8">
    <property type="entry name" value="GERMINATION-SPECIFIC N-ACETYLMURAMOYL-L-ALANINE AMIDASE"/>
    <property type="match status" value="1"/>
</dbReference>
<dbReference type="InterPro" id="IPR007253">
    <property type="entry name" value="Cell_wall-bd_2"/>
</dbReference>
<dbReference type="GO" id="GO:0008061">
    <property type="term" value="F:chitin binding"/>
    <property type="evidence" value="ECO:0007669"/>
    <property type="project" value="InterPro"/>
</dbReference>
<keyword evidence="2" id="KW-0378">Hydrolase</keyword>
<feature type="domain" description="GH18" evidence="1">
    <location>
        <begin position="365"/>
        <end position="693"/>
    </location>
</feature>
<dbReference type="eggNOG" id="COG3858">
    <property type="taxonomic scope" value="Bacteria"/>
</dbReference>
<gene>
    <name evidence="2" type="ordered locus">Desaci_4428</name>
</gene>
<dbReference type="Proteomes" id="UP000002892">
    <property type="component" value="Chromosome"/>
</dbReference>
<dbReference type="Gene3D" id="3.20.20.80">
    <property type="entry name" value="Glycosidases"/>
    <property type="match status" value="1"/>
</dbReference>
<dbReference type="RefSeq" id="WP_014829255.1">
    <property type="nucleotide sequence ID" value="NC_018068.1"/>
</dbReference>
<proteinExistence type="predicted"/>
<dbReference type="AlphaFoldDB" id="I4DBU7"/>
<dbReference type="InterPro" id="IPR051922">
    <property type="entry name" value="Bact_Sporulation_Assoc"/>
</dbReference>
<dbReference type="EMBL" id="CP003639">
    <property type="protein sequence ID" value="AFM43271.1"/>
    <property type="molecule type" value="Genomic_DNA"/>
</dbReference>
<dbReference type="SMART" id="SM00636">
    <property type="entry name" value="Glyco_18"/>
    <property type="match status" value="1"/>
</dbReference>
<dbReference type="HOGENOM" id="CLU_401021_0_0_9"/>
<protein>
    <submittedName>
        <fullName evidence="2">Putative glycosyl hydrolase</fullName>
    </submittedName>
</protein>
<dbReference type="OrthoDB" id="9813450at2"/>
<sequence>MIKFFTKKSEQKIYNNKKIDRIKKHKSRSFSCLIALISGLALLTNLLPFQPPEVQAAASESFSNRIYGNTLYDTAIEISKAGWNQAPVAVLATGENFPDALTGSVLAHKVNGPLLLTESDHLNPDVLSELKRLGTKEVYLLGGTVALSPSIEQTLRDTGITPTRLAGTDQYGTAAAIAAEATPTTSQAFIVNGDHFPDALSISSYAAAHGIPILLTRSDSLPQETASALAQMGVQQVTLIGGKAVIQDSVEQQLSKLPQPVKITARFAGYDQYETNSIVLNQLPFDSSHVYVATGENFPDALAGAALAAQTNSPIFLFPSKPLASYTTTYLDQRRSSGTTFTILGGWGVINYKMESILRTGVAQPRVSLQFTQGGLNGTKGMLSQLQSIPTPATDYADLIGPSWYYLDDAANGNVVGGWDATPGNYTQFTSAVHARNLKVLPVIQSSWSTPKTVDSVLSSAATRETLENNIISLIQNTNSDGIVIDFELLSGSTGPNLTQFMNELYNKLHPLNKLLIEAVMARTGSESWLTEFNYSALAQNVDYLDVMTYDYSRSTPGPIAPLDWMNKVMQYTLSQGVDMHKVLLGIPYYGNDWLTTGTGSSATYTRKAGGMAELQALAQGPIQRDSSQIPYFNYTDSSGTHTVYYDDAQSWNAKLSLLNQYGLGGIGAWSLSWSLNPASSNAIFPLLKQYLR</sequence>